<dbReference type="AlphaFoldDB" id="A0A6H0SNU3"/>
<gene>
    <name evidence="2" type="ORF">D3791_13410</name>
</gene>
<feature type="chain" id="PRO_5039346484" description="DUF732 domain-containing protein" evidence="1">
    <location>
        <begin position="26"/>
        <end position="130"/>
    </location>
</feature>
<name>A0A6H0SNU3_9MICC</name>
<sequence>MVDMRKVLSSAAVVAFIIFSTSGCADLDSARTTTIGDACQKAIQEQNEAWSDHDASEEKIREAETKGLNDCKDLDEWSTAVSYNPGSVGYEELSLEEAANSIYLACSSVDAEHKTPVCADASKRGYLDES</sequence>
<evidence type="ECO:0008006" key="4">
    <source>
        <dbReference type="Google" id="ProtNLM"/>
    </source>
</evidence>
<reference evidence="2 3" key="1">
    <citation type="submission" date="2018-09" db="EMBL/GenBank/DDBJ databases">
        <title>Glutamicibacter mishrai S5-52T (LMG 29155T = KCTC 39846T).</title>
        <authorList>
            <person name="Das S.K."/>
        </authorList>
    </citation>
    <scope>NUCLEOTIDE SEQUENCE [LARGE SCALE GENOMIC DNA]</scope>
    <source>
        <strain evidence="2 3">S5-52</strain>
    </source>
</reference>
<protein>
    <recommendedName>
        <fullName evidence="4">DUF732 domain-containing protein</fullName>
    </recommendedName>
</protein>
<keyword evidence="3" id="KW-1185">Reference proteome</keyword>
<organism evidence="2 3">
    <name type="scientific">Glutamicibacter mishrai</name>
    <dbReference type="NCBI Taxonomy" id="1775880"/>
    <lineage>
        <taxon>Bacteria</taxon>
        <taxon>Bacillati</taxon>
        <taxon>Actinomycetota</taxon>
        <taxon>Actinomycetes</taxon>
        <taxon>Micrococcales</taxon>
        <taxon>Micrococcaceae</taxon>
        <taxon>Glutamicibacter</taxon>
    </lineage>
</organism>
<dbReference type="RefSeq" id="WP_172512507.1">
    <property type="nucleotide sequence ID" value="NZ_CP032549.1"/>
</dbReference>
<dbReference type="Proteomes" id="UP000502331">
    <property type="component" value="Chromosome"/>
</dbReference>
<feature type="signal peptide" evidence="1">
    <location>
        <begin position="1"/>
        <end position="25"/>
    </location>
</feature>
<keyword evidence="1" id="KW-0732">Signal</keyword>
<evidence type="ECO:0000256" key="1">
    <source>
        <dbReference type="SAM" id="SignalP"/>
    </source>
</evidence>
<accession>A0A6H0SNU3</accession>
<dbReference type="PROSITE" id="PS51257">
    <property type="entry name" value="PROKAR_LIPOPROTEIN"/>
    <property type="match status" value="1"/>
</dbReference>
<proteinExistence type="predicted"/>
<dbReference type="EMBL" id="CP032549">
    <property type="protein sequence ID" value="QIV88015.1"/>
    <property type="molecule type" value="Genomic_DNA"/>
</dbReference>
<evidence type="ECO:0000313" key="2">
    <source>
        <dbReference type="EMBL" id="QIV88015.1"/>
    </source>
</evidence>
<evidence type="ECO:0000313" key="3">
    <source>
        <dbReference type="Proteomes" id="UP000502331"/>
    </source>
</evidence>